<sequence length="75" mass="8809">MIFKNKNWSETHSKVRGQDLNLGPPVCHTDALPLSYLWLYINIWAASDLQEMIKLYLQINYQKSKAINKSHKHLL</sequence>
<evidence type="ECO:0000313" key="2">
    <source>
        <dbReference type="Proteomes" id="UP001162131"/>
    </source>
</evidence>
<dbReference type="AlphaFoldDB" id="A0AAU9IMH5"/>
<dbReference type="AntiFam" id="ANF00011">
    <property type="entry name" value="tRNA translation"/>
</dbReference>
<keyword evidence="2" id="KW-1185">Reference proteome</keyword>
<protein>
    <submittedName>
        <fullName evidence="1">Uncharacterized protein</fullName>
    </submittedName>
</protein>
<dbReference type="EMBL" id="CAJZBQ010000012">
    <property type="protein sequence ID" value="CAG9314333.1"/>
    <property type="molecule type" value="Genomic_DNA"/>
</dbReference>
<organism evidence="1 2">
    <name type="scientific">Blepharisma stoltei</name>
    <dbReference type="NCBI Taxonomy" id="1481888"/>
    <lineage>
        <taxon>Eukaryota</taxon>
        <taxon>Sar</taxon>
        <taxon>Alveolata</taxon>
        <taxon>Ciliophora</taxon>
        <taxon>Postciliodesmatophora</taxon>
        <taxon>Heterotrichea</taxon>
        <taxon>Heterotrichida</taxon>
        <taxon>Blepharismidae</taxon>
        <taxon>Blepharisma</taxon>
    </lineage>
</organism>
<comment type="caution">
    <text evidence="1">The sequence shown here is derived from an EMBL/GenBank/DDBJ whole genome shotgun (WGS) entry which is preliminary data.</text>
</comment>
<name>A0AAU9IMH5_9CILI</name>
<evidence type="ECO:0000313" key="1">
    <source>
        <dbReference type="EMBL" id="CAG9314333.1"/>
    </source>
</evidence>
<dbReference type="Proteomes" id="UP001162131">
    <property type="component" value="Unassembled WGS sequence"/>
</dbReference>
<gene>
    <name evidence="1" type="ORF">BSTOLATCC_MIC11343</name>
</gene>
<accession>A0AAU9IMH5</accession>
<reference evidence="1" key="1">
    <citation type="submission" date="2021-09" db="EMBL/GenBank/DDBJ databases">
        <authorList>
            <consortium name="AG Swart"/>
            <person name="Singh M."/>
            <person name="Singh A."/>
            <person name="Seah K."/>
            <person name="Emmerich C."/>
        </authorList>
    </citation>
    <scope>NUCLEOTIDE SEQUENCE</scope>
    <source>
        <strain evidence="1">ATCC30299</strain>
    </source>
</reference>
<proteinExistence type="predicted"/>